<keyword evidence="3" id="KW-0804">Transcription</keyword>
<dbReference type="SUPFAM" id="SSF48498">
    <property type="entry name" value="Tetracyclin repressor-like, C-terminal domain"/>
    <property type="match status" value="1"/>
</dbReference>
<dbReference type="RefSeq" id="WP_358350110.1">
    <property type="nucleotide sequence ID" value="NZ_JBEZFP010000011.1"/>
</dbReference>
<dbReference type="Gene3D" id="1.10.357.10">
    <property type="entry name" value="Tetracycline Repressor, domain 2"/>
    <property type="match status" value="1"/>
</dbReference>
<feature type="region of interest" description="Disordered" evidence="5">
    <location>
        <begin position="1"/>
        <end position="62"/>
    </location>
</feature>
<comment type="caution">
    <text evidence="7">The sequence shown here is derived from an EMBL/GenBank/DDBJ whole genome shotgun (WGS) entry which is preliminary data.</text>
</comment>
<keyword evidence="8" id="KW-1185">Reference proteome</keyword>
<evidence type="ECO:0000256" key="3">
    <source>
        <dbReference type="ARBA" id="ARBA00023163"/>
    </source>
</evidence>
<proteinExistence type="predicted"/>
<evidence type="ECO:0000259" key="6">
    <source>
        <dbReference type="PROSITE" id="PS50977"/>
    </source>
</evidence>
<keyword evidence="2 4" id="KW-0238">DNA-binding</keyword>
<feature type="DNA-binding region" description="H-T-H motif" evidence="4">
    <location>
        <begin position="93"/>
        <end position="112"/>
    </location>
</feature>
<reference evidence="7 8" key="1">
    <citation type="submission" date="2024-06" db="EMBL/GenBank/DDBJ databases">
        <title>The Natural Products Discovery Center: Release of the First 8490 Sequenced Strains for Exploring Actinobacteria Biosynthetic Diversity.</title>
        <authorList>
            <person name="Kalkreuter E."/>
            <person name="Kautsar S.A."/>
            <person name="Yang D."/>
            <person name="Bader C.D."/>
            <person name="Teijaro C.N."/>
            <person name="Fluegel L."/>
            <person name="Davis C.M."/>
            <person name="Simpson J.R."/>
            <person name="Lauterbach L."/>
            <person name="Steele A.D."/>
            <person name="Gui C."/>
            <person name="Meng S."/>
            <person name="Li G."/>
            <person name="Viehrig K."/>
            <person name="Ye F."/>
            <person name="Su P."/>
            <person name="Kiefer A.F."/>
            <person name="Nichols A."/>
            <person name="Cepeda A.J."/>
            <person name="Yan W."/>
            <person name="Fan B."/>
            <person name="Jiang Y."/>
            <person name="Adhikari A."/>
            <person name="Zheng C.-J."/>
            <person name="Schuster L."/>
            <person name="Cowan T.M."/>
            <person name="Smanski M.J."/>
            <person name="Chevrette M.G."/>
            <person name="De Carvalho L.P.S."/>
            <person name="Shen B."/>
        </authorList>
    </citation>
    <scope>NUCLEOTIDE SEQUENCE [LARGE SCALE GENOMIC DNA]</scope>
    <source>
        <strain evidence="7 8">NPDC048946</strain>
    </source>
</reference>
<dbReference type="PANTHER" id="PTHR30055:SF220">
    <property type="entry name" value="TETR-FAMILY REGULATORY PROTEIN"/>
    <property type="match status" value="1"/>
</dbReference>
<evidence type="ECO:0000313" key="8">
    <source>
        <dbReference type="Proteomes" id="UP001551482"/>
    </source>
</evidence>
<gene>
    <name evidence="7" type="ORF">AB0C36_06470</name>
</gene>
<dbReference type="PROSITE" id="PS50977">
    <property type="entry name" value="HTH_TETR_2"/>
    <property type="match status" value="1"/>
</dbReference>
<feature type="compositionally biased region" description="Basic and acidic residues" evidence="5">
    <location>
        <begin position="1"/>
        <end position="16"/>
    </location>
</feature>
<protein>
    <submittedName>
        <fullName evidence="7">TetR/AcrR family transcriptional regulator</fullName>
    </submittedName>
</protein>
<dbReference type="SUPFAM" id="SSF46689">
    <property type="entry name" value="Homeodomain-like"/>
    <property type="match status" value="1"/>
</dbReference>
<dbReference type="InterPro" id="IPR001647">
    <property type="entry name" value="HTH_TetR"/>
</dbReference>
<dbReference type="InterPro" id="IPR036271">
    <property type="entry name" value="Tet_transcr_reg_TetR-rel_C_sf"/>
</dbReference>
<evidence type="ECO:0000256" key="2">
    <source>
        <dbReference type="ARBA" id="ARBA00023125"/>
    </source>
</evidence>
<accession>A0ABV3DCJ4</accession>
<name>A0ABV3DCJ4_9ACTN</name>
<dbReference type="Pfam" id="PF13305">
    <property type="entry name" value="TetR_C_33"/>
    <property type="match status" value="1"/>
</dbReference>
<evidence type="ECO:0000256" key="5">
    <source>
        <dbReference type="SAM" id="MobiDB-lite"/>
    </source>
</evidence>
<dbReference type="PANTHER" id="PTHR30055">
    <property type="entry name" value="HTH-TYPE TRANSCRIPTIONAL REGULATOR RUTR"/>
    <property type="match status" value="1"/>
</dbReference>
<dbReference type="Proteomes" id="UP001551482">
    <property type="component" value="Unassembled WGS sequence"/>
</dbReference>
<keyword evidence="1" id="KW-0805">Transcription regulation</keyword>
<evidence type="ECO:0000256" key="1">
    <source>
        <dbReference type="ARBA" id="ARBA00023015"/>
    </source>
</evidence>
<dbReference type="InterPro" id="IPR050109">
    <property type="entry name" value="HTH-type_TetR-like_transc_reg"/>
</dbReference>
<evidence type="ECO:0000256" key="4">
    <source>
        <dbReference type="PROSITE-ProRule" id="PRU00335"/>
    </source>
</evidence>
<organism evidence="7 8">
    <name type="scientific">Streptodolium elevatio</name>
    <dbReference type="NCBI Taxonomy" id="3157996"/>
    <lineage>
        <taxon>Bacteria</taxon>
        <taxon>Bacillati</taxon>
        <taxon>Actinomycetota</taxon>
        <taxon>Actinomycetes</taxon>
        <taxon>Kitasatosporales</taxon>
        <taxon>Streptomycetaceae</taxon>
        <taxon>Streptodolium</taxon>
    </lineage>
</organism>
<feature type="compositionally biased region" description="Basic and acidic residues" evidence="5">
    <location>
        <begin position="30"/>
        <end position="55"/>
    </location>
</feature>
<sequence>MTPRDRADRADERDTDQGVGQSAGGAVGKPVDRAADKPADTAADKAVGKGVDKVGRTAAPRGTRRAYHHGDLRNALVEAGMELVRSGDPDALVLREVARATGVSSTAAYRHFENHGDLVDAVKHEATRLMAGRVRAELEARPPSPDPVDEALRRIAAAGAGYVRFAVAEPGLFRLIFRKSKNAGRTALALAAEDASPAKEGDESYMTMADALDTLVAEGVLAAERRPYMDIALWGSVHGIAMLLIDTNLAELPQEAQDAAIERSFDVAFHGIVPRGQVGRDIKSPYA</sequence>
<dbReference type="EMBL" id="JBEZFP010000011">
    <property type="protein sequence ID" value="MEU8133137.1"/>
    <property type="molecule type" value="Genomic_DNA"/>
</dbReference>
<evidence type="ECO:0000313" key="7">
    <source>
        <dbReference type="EMBL" id="MEU8133137.1"/>
    </source>
</evidence>
<dbReference type="InterPro" id="IPR025996">
    <property type="entry name" value="MT1864/Rv1816-like_C"/>
</dbReference>
<feature type="domain" description="HTH tetR-type" evidence="6">
    <location>
        <begin position="70"/>
        <end position="130"/>
    </location>
</feature>
<dbReference type="InterPro" id="IPR009057">
    <property type="entry name" value="Homeodomain-like_sf"/>
</dbReference>
<dbReference type="Pfam" id="PF00440">
    <property type="entry name" value="TetR_N"/>
    <property type="match status" value="1"/>
</dbReference>